<accession>A0A139XBM8</accession>
<proteinExistence type="predicted"/>
<dbReference type="InterPro" id="IPR002052">
    <property type="entry name" value="DNA_methylase_N6_adenine_CS"/>
</dbReference>
<dbReference type="AlphaFoldDB" id="A0A139XBM8"/>
<dbReference type="GO" id="GO:0032259">
    <property type="term" value="P:methylation"/>
    <property type="evidence" value="ECO:0007669"/>
    <property type="project" value="InterPro"/>
</dbReference>
<keyword evidence="2" id="KW-1185">Reference proteome</keyword>
<name>A0A139XBM8_9CYAN</name>
<protein>
    <submittedName>
        <fullName evidence="1">Uncharacterized protein</fullName>
    </submittedName>
</protein>
<dbReference type="EMBL" id="ANNX02000020">
    <property type="protein sequence ID" value="KYC42053.1"/>
    <property type="molecule type" value="Genomic_DNA"/>
</dbReference>
<evidence type="ECO:0000313" key="1">
    <source>
        <dbReference type="EMBL" id="KYC42053.1"/>
    </source>
</evidence>
<reference evidence="1 2" key="1">
    <citation type="journal article" date="2013" name="Genome Biol. Evol.">
        <title>Genomes of Stigonematalean cyanobacteria (subsection V) and the evolution of oxygenic photosynthesis from prokaryotes to plastids.</title>
        <authorList>
            <person name="Dagan T."/>
            <person name="Roettger M."/>
            <person name="Stucken K."/>
            <person name="Landan G."/>
            <person name="Koch R."/>
            <person name="Major P."/>
            <person name="Gould S.B."/>
            <person name="Goremykin V.V."/>
            <person name="Rippka R."/>
            <person name="Tandeau de Marsac N."/>
            <person name="Gugger M."/>
            <person name="Lockhart P.J."/>
            <person name="Allen J.F."/>
            <person name="Brune I."/>
            <person name="Maus I."/>
            <person name="Puhler A."/>
            <person name="Martin W.F."/>
        </authorList>
    </citation>
    <scope>NUCLEOTIDE SEQUENCE [LARGE SCALE GENOMIC DNA]</scope>
    <source>
        <strain evidence="1 2">PCC 7110</strain>
    </source>
</reference>
<dbReference type="PROSITE" id="PS00092">
    <property type="entry name" value="N6_MTASE"/>
    <property type="match status" value="1"/>
</dbReference>
<organism evidence="1 2">
    <name type="scientific">Scytonema hofmannii PCC 7110</name>
    <dbReference type="NCBI Taxonomy" id="128403"/>
    <lineage>
        <taxon>Bacteria</taxon>
        <taxon>Bacillati</taxon>
        <taxon>Cyanobacteriota</taxon>
        <taxon>Cyanophyceae</taxon>
        <taxon>Nostocales</taxon>
        <taxon>Scytonemataceae</taxon>
        <taxon>Scytonema</taxon>
    </lineage>
</organism>
<dbReference type="GO" id="GO:0003676">
    <property type="term" value="F:nucleic acid binding"/>
    <property type="evidence" value="ECO:0007669"/>
    <property type="project" value="InterPro"/>
</dbReference>
<dbReference type="STRING" id="128403.WA1_18805"/>
<dbReference type="OrthoDB" id="481483at2"/>
<gene>
    <name evidence="1" type="ORF">WA1_18805</name>
</gene>
<dbReference type="GO" id="GO:0008168">
    <property type="term" value="F:methyltransferase activity"/>
    <property type="evidence" value="ECO:0007669"/>
    <property type="project" value="InterPro"/>
</dbReference>
<comment type="caution">
    <text evidence="1">The sequence shown here is derived from an EMBL/GenBank/DDBJ whole genome shotgun (WGS) entry which is preliminary data.</text>
</comment>
<dbReference type="RefSeq" id="WP_017742032.1">
    <property type="nucleotide sequence ID" value="NZ_KQ976354.1"/>
</dbReference>
<evidence type="ECO:0000313" key="2">
    <source>
        <dbReference type="Proteomes" id="UP000076925"/>
    </source>
</evidence>
<dbReference type="Proteomes" id="UP000076925">
    <property type="component" value="Unassembled WGS sequence"/>
</dbReference>
<sequence>MTRRLNDFYPTPAWATQELIKRVPIIGVILEPCAGQMDISKRLDSSVDRLVFSSDLTWDNEAPRDATKDAFWDYWSKETPLDWVVTNPPFTHAAEILIKAYDRAQIGCTFLLRLSFLEPCNGRANFLAKRPPNYLIVLPRISFTGDGRVDNCTCAWFVWIKGCQEQTIAIVPKDAPQGQLSLDLGGNCKASTD</sequence>